<name>A0A9Q1HFQ6_HOLLE</name>
<sequence length="102" mass="11298">MICRHCVICLLKLDRVKQSYLDLALKMVNASSLSMAAVSQTQTIFLIWKIVSSPVKGFTQILLLNPVGCTIPATDSHISLFPREDLDLGEALYGSLNSKKFK</sequence>
<evidence type="ECO:0000313" key="2">
    <source>
        <dbReference type="Proteomes" id="UP001152320"/>
    </source>
</evidence>
<protein>
    <submittedName>
        <fullName evidence="1">Uncharacterized protein</fullName>
    </submittedName>
</protein>
<dbReference type="EMBL" id="JAIZAY010000001">
    <property type="protein sequence ID" value="KAJ8048087.1"/>
    <property type="molecule type" value="Genomic_DNA"/>
</dbReference>
<keyword evidence="2" id="KW-1185">Reference proteome</keyword>
<proteinExistence type="predicted"/>
<comment type="caution">
    <text evidence="1">The sequence shown here is derived from an EMBL/GenBank/DDBJ whole genome shotgun (WGS) entry which is preliminary data.</text>
</comment>
<reference evidence="1" key="1">
    <citation type="submission" date="2021-10" db="EMBL/GenBank/DDBJ databases">
        <title>Tropical sea cucumber genome reveals ecological adaptation and Cuvierian tubules defense mechanism.</title>
        <authorList>
            <person name="Chen T."/>
        </authorList>
    </citation>
    <scope>NUCLEOTIDE SEQUENCE</scope>
    <source>
        <strain evidence="1">Nanhai2018</strain>
        <tissue evidence="1">Muscle</tissue>
    </source>
</reference>
<evidence type="ECO:0000313" key="1">
    <source>
        <dbReference type="EMBL" id="KAJ8048087.1"/>
    </source>
</evidence>
<accession>A0A9Q1HFQ6</accession>
<dbReference type="Proteomes" id="UP001152320">
    <property type="component" value="Chromosome 1"/>
</dbReference>
<dbReference type="AlphaFoldDB" id="A0A9Q1HFQ6"/>
<organism evidence="1 2">
    <name type="scientific">Holothuria leucospilota</name>
    <name type="common">Black long sea cucumber</name>
    <name type="synonym">Mertensiothuria leucospilota</name>
    <dbReference type="NCBI Taxonomy" id="206669"/>
    <lineage>
        <taxon>Eukaryota</taxon>
        <taxon>Metazoa</taxon>
        <taxon>Echinodermata</taxon>
        <taxon>Eleutherozoa</taxon>
        <taxon>Echinozoa</taxon>
        <taxon>Holothuroidea</taxon>
        <taxon>Aspidochirotacea</taxon>
        <taxon>Aspidochirotida</taxon>
        <taxon>Holothuriidae</taxon>
        <taxon>Holothuria</taxon>
    </lineage>
</organism>
<gene>
    <name evidence="1" type="ORF">HOLleu_00259</name>
</gene>